<dbReference type="FunFam" id="3.40.50.80:FF:000018">
    <property type="entry name" value="NADPH--cytochrome P450 reductase"/>
    <property type="match status" value="1"/>
</dbReference>
<comment type="caution">
    <text evidence="11">The sequence shown here is derived from an EMBL/GenBank/DDBJ whole genome shotgun (WGS) entry which is preliminary data.</text>
</comment>
<sequence>MSTNEFGGYLSISFNDTANNLTTFTNGEFLKHRFLPFANSPIYNTTITKIKQLTKGEDVKSVYDVTLGIQDHDYEFEPGDTIGILPCNDKHEVEQLFDRLNLKSVMTVPYTICILNNTTKKKPVIPPHIPVCGTLQDLFLNHLDIRSVPKKLFLRSLTRYTTVKEEFEKLQFLCSPNGSEEYKEFIINNRTLLDQLSSFPSCQPPVERLLENLPPLQPRPYSISCSPLLKELHITFSVITTEWGAKGVCSGWLESLTTDLESQLSQMRITHDQSESSQTDKNVQFYYRKINNFRLPTDPMTPIIMIGPGTGVAPFVGFLQHRYLLNKEKNIKFGCSWLFYGCRYSKRDFLYKKEMEEYLQMGTLTRLFTCFSRESSEQVYVQDLIKQHGKDFVNKIVHENAIVYVCGDATNMAKDVRKAIVSCLVDFEKLSEIEAENFMKNLEQSKRYIQDVWI</sequence>
<name>A0A8K0D9J8_IGNLU</name>
<evidence type="ECO:0000256" key="5">
    <source>
        <dbReference type="ARBA" id="ARBA00022827"/>
    </source>
</evidence>
<evidence type="ECO:0000256" key="8">
    <source>
        <dbReference type="ARBA" id="ARBA00039088"/>
    </source>
</evidence>
<dbReference type="InterPro" id="IPR003097">
    <property type="entry name" value="CysJ-like_FAD-binding"/>
</dbReference>
<dbReference type="FunFam" id="1.20.990.10:FF:000007">
    <property type="entry name" value="Methionine synthase reductase"/>
    <property type="match status" value="1"/>
</dbReference>
<dbReference type="GO" id="GO:0005829">
    <property type="term" value="C:cytosol"/>
    <property type="evidence" value="ECO:0007669"/>
    <property type="project" value="TreeGrafter"/>
</dbReference>
<dbReference type="InterPro" id="IPR017938">
    <property type="entry name" value="Riboflavin_synthase-like_b-brl"/>
</dbReference>
<dbReference type="EMBL" id="VTPC01002831">
    <property type="protein sequence ID" value="KAF2899391.1"/>
    <property type="molecule type" value="Genomic_DNA"/>
</dbReference>
<gene>
    <name evidence="11" type="ORF">ILUMI_06786</name>
</gene>
<keyword evidence="4" id="KW-0288">FMN</keyword>
<dbReference type="InterPro" id="IPR023173">
    <property type="entry name" value="NADPH_Cyt_P450_Rdtase_alpha"/>
</dbReference>
<dbReference type="OrthoDB" id="1856718at2759"/>
<dbReference type="GO" id="GO:0009086">
    <property type="term" value="P:methionine biosynthetic process"/>
    <property type="evidence" value="ECO:0007669"/>
    <property type="project" value="TreeGrafter"/>
</dbReference>
<dbReference type="SUPFAM" id="SSF52343">
    <property type="entry name" value="Ferredoxin reductase-like, C-terminal NADP-linked domain"/>
    <property type="match status" value="1"/>
</dbReference>
<evidence type="ECO:0000256" key="6">
    <source>
        <dbReference type="ARBA" id="ARBA00022857"/>
    </source>
</evidence>
<dbReference type="Pfam" id="PF00175">
    <property type="entry name" value="NAD_binding_1"/>
    <property type="match status" value="1"/>
</dbReference>
<keyword evidence="5" id="KW-0274">FAD</keyword>
<dbReference type="GO" id="GO:0050667">
    <property type="term" value="P:homocysteine metabolic process"/>
    <property type="evidence" value="ECO:0007669"/>
    <property type="project" value="TreeGrafter"/>
</dbReference>
<dbReference type="Proteomes" id="UP000801492">
    <property type="component" value="Unassembled WGS sequence"/>
</dbReference>
<dbReference type="Gene3D" id="1.20.990.10">
    <property type="entry name" value="NADPH-cytochrome p450 Reductase, Chain A, domain 3"/>
    <property type="match status" value="1"/>
</dbReference>
<organism evidence="11 12">
    <name type="scientific">Ignelater luminosus</name>
    <name type="common">Cucubano</name>
    <name type="synonym">Pyrophorus luminosus</name>
    <dbReference type="NCBI Taxonomy" id="2038154"/>
    <lineage>
        <taxon>Eukaryota</taxon>
        <taxon>Metazoa</taxon>
        <taxon>Ecdysozoa</taxon>
        <taxon>Arthropoda</taxon>
        <taxon>Hexapoda</taxon>
        <taxon>Insecta</taxon>
        <taxon>Pterygota</taxon>
        <taxon>Neoptera</taxon>
        <taxon>Endopterygota</taxon>
        <taxon>Coleoptera</taxon>
        <taxon>Polyphaga</taxon>
        <taxon>Elateriformia</taxon>
        <taxon>Elateroidea</taxon>
        <taxon>Elateridae</taxon>
        <taxon>Agrypninae</taxon>
        <taxon>Pyrophorini</taxon>
        <taxon>Ignelater</taxon>
    </lineage>
</organism>
<keyword evidence="7" id="KW-0560">Oxidoreductase</keyword>
<dbReference type="EC" id="1.16.1.8" evidence="8"/>
<proteinExistence type="predicted"/>
<reference evidence="11" key="1">
    <citation type="submission" date="2019-08" db="EMBL/GenBank/DDBJ databases">
        <title>The genome of the North American firefly Photinus pyralis.</title>
        <authorList>
            <consortium name="Photinus pyralis genome working group"/>
            <person name="Fallon T.R."/>
            <person name="Sander Lower S.E."/>
            <person name="Weng J.-K."/>
        </authorList>
    </citation>
    <scope>NUCLEOTIDE SEQUENCE</scope>
    <source>
        <strain evidence="11">TRF0915ILg1</strain>
        <tissue evidence="11">Whole body</tissue>
    </source>
</reference>
<dbReference type="PANTHER" id="PTHR19384:SF84">
    <property type="entry name" value="METHIONINE SYNTHASE REDUCTASE"/>
    <property type="match status" value="1"/>
</dbReference>
<feature type="domain" description="FAD-binding FR-type" evidence="10">
    <location>
        <begin position="40"/>
        <end position="296"/>
    </location>
</feature>
<dbReference type="AlphaFoldDB" id="A0A8K0D9J8"/>
<evidence type="ECO:0000256" key="9">
    <source>
        <dbReference type="ARBA" id="ARBA00040659"/>
    </source>
</evidence>
<keyword evidence="3" id="KW-0285">Flavoprotein</keyword>
<dbReference type="PANTHER" id="PTHR19384">
    <property type="entry name" value="NITRIC OXIDE SYNTHASE-RELATED"/>
    <property type="match status" value="1"/>
</dbReference>
<evidence type="ECO:0000313" key="11">
    <source>
        <dbReference type="EMBL" id="KAF2899391.1"/>
    </source>
</evidence>
<evidence type="ECO:0000256" key="4">
    <source>
        <dbReference type="ARBA" id="ARBA00022643"/>
    </source>
</evidence>
<dbReference type="SUPFAM" id="SSF63380">
    <property type="entry name" value="Riboflavin synthase domain-like"/>
    <property type="match status" value="1"/>
</dbReference>
<dbReference type="CDD" id="cd06203">
    <property type="entry name" value="methionine_synthase_red"/>
    <property type="match status" value="1"/>
</dbReference>
<evidence type="ECO:0000259" key="10">
    <source>
        <dbReference type="PROSITE" id="PS51384"/>
    </source>
</evidence>
<dbReference type="GO" id="GO:0030586">
    <property type="term" value="F:[methionine synthase] reductase (NADPH) activity"/>
    <property type="evidence" value="ECO:0007669"/>
    <property type="project" value="UniProtKB-EC"/>
</dbReference>
<evidence type="ECO:0000313" key="12">
    <source>
        <dbReference type="Proteomes" id="UP000801492"/>
    </source>
</evidence>
<dbReference type="InterPro" id="IPR001433">
    <property type="entry name" value="OxRdtase_FAD/NAD-bd"/>
</dbReference>
<keyword evidence="6" id="KW-0521">NADP</keyword>
<protein>
    <recommendedName>
        <fullName evidence="9">Methionine synthase reductase</fullName>
        <ecNumber evidence="8">1.16.1.8</ecNumber>
    </recommendedName>
</protein>
<evidence type="ECO:0000256" key="7">
    <source>
        <dbReference type="ARBA" id="ARBA00023002"/>
    </source>
</evidence>
<comment type="cofactor">
    <cofactor evidence="1">
        <name>FMN</name>
        <dbReference type="ChEBI" id="CHEBI:58210"/>
    </cofactor>
</comment>
<keyword evidence="12" id="KW-1185">Reference proteome</keyword>
<evidence type="ECO:0000256" key="3">
    <source>
        <dbReference type="ARBA" id="ARBA00022630"/>
    </source>
</evidence>
<dbReference type="PROSITE" id="PS51384">
    <property type="entry name" value="FAD_FR"/>
    <property type="match status" value="1"/>
</dbReference>
<dbReference type="InterPro" id="IPR017927">
    <property type="entry name" value="FAD-bd_FR_type"/>
</dbReference>
<dbReference type="Gene3D" id="2.40.30.10">
    <property type="entry name" value="Translation factors"/>
    <property type="match status" value="1"/>
</dbReference>
<dbReference type="PRINTS" id="PR00371">
    <property type="entry name" value="FPNCR"/>
</dbReference>
<dbReference type="GO" id="GO:0050660">
    <property type="term" value="F:flavin adenine dinucleotide binding"/>
    <property type="evidence" value="ECO:0007669"/>
    <property type="project" value="TreeGrafter"/>
</dbReference>
<evidence type="ECO:0000256" key="2">
    <source>
        <dbReference type="ARBA" id="ARBA00001974"/>
    </source>
</evidence>
<dbReference type="InterPro" id="IPR001709">
    <property type="entry name" value="Flavoprot_Pyr_Nucl_cyt_Rdtase"/>
</dbReference>
<dbReference type="InterPro" id="IPR039261">
    <property type="entry name" value="FNR_nucleotide-bd"/>
</dbReference>
<dbReference type="GO" id="GO:0010181">
    <property type="term" value="F:FMN binding"/>
    <property type="evidence" value="ECO:0007669"/>
    <property type="project" value="TreeGrafter"/>
</dbReference>
<evidence type="ECO:0000256" key="1">
    <source>
        <dbReference type="ARBA" id="ARBA00001917"/>
    </source>
</evidence>
<comment type="cofactor">
    <cofactor evidence="2">
        <name>FAD</name>
        <dbReference type="ChEBI" id="CHEBI:57692"/>
    </cofactor>
</comment>
<accession>A0A8K0D9J8</accession>
<dbReference type="Pfam" id="PF00667">
    <property type="entry name" value="FAD_binding_1"/>
    <property type="match status" value="1"/>
</dbReference>
<dbReference type="Gene3D" id="3.40.50.80">
    <property type="entry name" value="Nucleotide-binding domain of ferredoxin-NADP reductase (FNR) module"/>
    <property type="match status" value="1"/>
</dbReference>